<feature type="region of interest" description="Disordered" evidence="1">
    <location>
        <begin position="1"/>
        <end position="43"/>
    </location>
</feature>
<feature type="compositionally biased region" description="Low complexity" evidence="1">
    <location>
        <begin position="12"/>
        <end position="25"/>
    </location>
</feature>
<proteinExistence type="predicted"/>
<evidence type="ECO:0000313" key="3">
    <source>
        <dbReference type="Proteomes" id="UP001500063"/>
    </source>
</evidence>
<dbReference type="EMBL" id="BAAABW010000013">
    <property type="protein sequence ID" value="GAA0346557.1"/>
    <property type="molecule type" value="Genomic_DNA"/>
</dbReference>
<gene>
    <name evidence="2" type="ORF">GCM10010319_23830</name>
</gene>
<dbReference type="RefSeq" id="WP_344117735.1">
    <property type="nucleotide sequence ID" value="NZ_BAAABW010000013.1"/>
</dbReference>
<organism evidence="2 3">
    <name type="scientific">Streptomyces blastmyceticus</name>
    <dbReference type="NCBI Taxonomy" id="68180"/>
    <lineage>
        <taxon>Bacteria</taxon>
        <taxon>Bacillati</taxon>
        <taxon>Actinomycetota</taxon>
        <taxon>Actinomycetes</taxon>
        <taxon>Kitasatosporales</taxon>
        <taxon>Streptomycetaceae</taxon>
        <taxon>Streptomyces</taxon>
    </lineage>
</organism>
<comment type="caution">
    <text evidence="2">The sequence shown here is derived from an EMBL/GenBank/DDBJ whole genome shotgun (WGS) entry which is preliminary data.</text>
</comment>
<keyword evidence="3" id="KW-1185">Reference proteome</keyword>
<name>A0ABP3GM45_9ACTN</name>
<sequence>MPKRIGAPPAPASSSRPAEWTGRTASPPPRRSRSPGATRDWKNTGAHATLDCLLGPGHTEQYQGEAIDWFSLSLWLAATGSRLTLAELAEDVPGLGHSTRHAAAVIQEDGTILADSADSLIVLRGRLAAWEGAARPGLDGYTPTLVPDMETEVPGWDLRLAR</sequence>
<accession>A0ABP3GM45</accession>
<evidence type="ECO:0000313" key="2">
    <source>
        <dbReference type="EMBL" id="GAA0346557.1"/>
    </source>
</evidence>
<evidence type="ECO:0000256" key="1">
    <source>
        <dbReference type="SAM" id="MobiDB-lite"/>
    </source>
</evidence>
<protein>
    <submittedName>
        <fullName evidence="2">Uncharacterized protein</fullName>
    </submittedName>
</protein>
<dbReference type="Proteomes" id="UP001500063">
    <property type="component" value="Unassembled WGS sequence"/>
</dbReference>
<reference evidence="3" key="1">
    <citation type="journal article" date="2019" name="Int. J. Syst. Evol. Microbiol.">
        <title>The Global Catalogue of Microorganisms (GCM) 10K type strain sequencing project: providing services to taxonomists for standard genome sequencing and annotation.</title>
        <authorList>
            <consortium name="The Broad Institute Genomics Platform"/>
            <consortium name="The Broad Institute Genome Sequencing Center for Infectious Disease"/>
            <person name="Wu L."/>
            <person name="Ma J."/>
        </authorList>
    </citation>
    <scope>NUCLEOTIDE SEQUENCE [LARGE SCALE GENOMIC DNA]</scope>
    <source>
        <strain evidence="3">JCM 4565</strain>
    </source>
</reference>